<comment type="caution">
    <text evidence="4">The sequence shown here is derived from an EMBL/GenBank/DDBJ whole genome shotgun (WGS) entry which is preliminary data.</text>
</comment>
<dbReference type="InterPro" id="IPR007621">
    <property type="entry name" value="TPM_dom"/>
</dbReference>
<evidence type="ECO:0000313" key="4">
    <source>
        <dbReference type="EMBL" id="GAF37768.1"/>
    </source>
</evidence>
<evidence type="ECO:0000256" key="1">
    <source>
        <dbReference type="SAM" id="MobiDB-lite"/>
    </source>
</evidence>
<organism evidence="4 5">
    <name type="scientific">Lentilactobacillus farraginis DSM 18382 = JCM 14108</name>
    <dbReference type="NCBI Taxonomy" id="1423743"/>
    <lineage>
        <taxon>Bacteria</taxon>
        <taxon>Bacillati</taxon>
        <taxon>Bacillota</taxon>
        <taxon>Bacilli</taxon>
        <taxon>Lactobacillales</taxon>
        <taxon>Lactobacillaceae</taxon>
        <taxon>Lentilactobacillus</taxon>
    </lineage>
</organism>
<dbReference type="AlphaFoldDB" id="X0PC35"/>
<dbReference type="PANTHER" id="PTHR30373:SF2">
    <property type="entry name" value="UPF0603 PROTEIN YGCG"/>
    <property type="match status" value="1"/>
</dbReference>
<keyword evidence="2" id="KW-0732">Signal</keyword>
<reference evidence="4" key="1">
    <citation type="journal article" date="2014" name="Genome Announc.">
        <title>Draft Genome Sequences of Two Lactobacillus Strains, L. farraginis JCM 14108T and L. composti JCM 14202T, Isolated from Compost of Distilled Shochu Residue.</title>
        <authorList>
            <person name="Yuki M."/>
            <person name="Oshima K."/>
            <person name="Suda W."/>
            <person name="Kitahara M."/>
            <person name="Kitamura K."/>
            <person name="Iida T."/>
            <person name="Hattori M."/>
            <person name="Ohkuma M."/>
        </authorList>
    </citation>
    <scope>NUCLEOTIDE SEQUENCE [LARGE SCALE GENOMIC DNA]</scope>
    <source>
        <strain evidence="4">JCM 14108</strain>
    </source>
</reference>
<feature type="domain" description="TPM" evidence="3">
    <location>
        <begin position="39"/>
        <end position="164"/>
    </location>
</feature>
<proteinExistence type="predicted"/>
<dbReference type="EMBL" id="BAKI01000045">
    <property type="protein sequence ID" value="GAF37768.1"/>
    <property type="molecule type" value="Genomic_DNA"/>
</dbReference>
<name>X0PC35_9LACO</name>
<feature type="chain" id="PRO_5004944450" evidence="2">
    <location>
        <begin position="28"/>
        <end position="271"/>
    </location>
</feature>
<dbReference type="PANTHER" id="PTHR30373">
    <property type="entry name" value="UPF0603 PROTEIN YGCG"/>
    <property type="match status" value="1"/>
</dbReference>
<feature type="signal peptide" evidence="2">
    <location>
        <begin position="1"/>
        <end position="27"/>
    </location>
</feature>
<evidence type="ECO:0000313" key="5">
    <source>
        <dbReference type="Proteomes" id="UP000019488"/>
    </source>
</evidence>
<sequence length="271" mass="29394">MNRKRTNAWLWLLLPFLLLLQTTFVQAASLPSIPTDNYFDQVNLLNSQTQDLVSTKNQQYAETKDKPQIMLAVVKSTGDSDVDQYAADLFSKWGIGQKKLDNGILILYALNDGKRNVRVEVGYGLEDVVTDSQAGQILASNKSQLKSTSTETVNQGLQKTFSSITTLVDRHYGYKNDRKSDKGYQNRMNSNRSIFNVKNILQLVGLIIVIGFMFSPWGRSWQLWSILAWLFNNNDHFGGFGGGGSSSGGGSSGGGGSSSGGGSSGGGGASI</sequence>
<dbReference type="Gene3D" id="3.10.310.50">
    <property type="match status" value="1"/>
</dbReference>
<evidence type="ECO:0000256" key="2">
    <source>
        <dbReference type="SAM" id="SignalP"/>
    </source>
</evidence>
<evidence type="ECO:0000259" key="3">
    <source>
        <dbReference type="Pfam" id="PF04536"/>
    </source>
</evidence>
<gene>
    <name evidence="4" type="ORF">JCM14108_2828</name>
</gene>
<dbReference type="Pfam" id="PF04536">
    <property type="entry name" value="TPM_phosphatase"/>
    <property type="match status" value="1"/>
</dbReference>
<protein>
    <submittedName>
        <fullName evidence="4">Beta-propeller domains of methanol dehydrogenase type</fullName>
    </submittedName>
</protein>
<dbReference type="eggNOG" id="COG1512">
    <property type="taxonomic scope" value="Bacteria"/>
</dbReference>
<dbReference type="STRING" id="1423743.FD41_GL002593"/>
<dbReference type="Proteomes" id="UP000019488">
    <property type="component" value="Unassembled WGS sequence"/>
</dbReference>
<dbReference type="RefSeq" id="WP_035181040.1">
    <property type="nucleotide sequence ID" value="NZ_AZFY01000003.1"/>
</dbReference>
<feature type="region of interest" description="Disordered" evidence="1">
    <location>
        <begin position="245"/>
        <end position="271"/>
    </location>
</feature>
<accession>X0PC35</accession>